<dbReference type="EMBL" id="LGTE01000011">
    <property type="protein sequence ID" value="KNZ69555.1"/>
    <property type="molecule type" value="Genomic_DNA"/>
</dbReference>
<keyword evidence="10" id="KW-0479">Metal-binding</keyword>
<keyword evidence="5" id="KW-0963">Cytoplasm</keyword>
<comment type="caution">
    <text evidence="18">The sequence shown here is derived from an EMBL/GenBank/DDBJ whole genome shotgun (WGS) entry which is preliminary data.</text>
</comment>
<keyword evidence="6" id="KW-0698">rRNA processing</keyword>
<dbReference type="SUPFAM" id="SSF50249">
    <property type="entry name" value="Nucleic acid-binding proteins"/>
    <property type="match status" value="2"/>
</dbReference>
<dbReference type="Pfam" id="PF10150">
    <property type="entry name" value="RNase_E_G"/>
    <property type="match status" value="1"/>
</dbReference>
<dbReference type="GO" id="GO:0046872">
    <property type="term" value="F:metal ion binding"/>
    <property type="evidence" value="ECO:0007669"/>
    <property type="project" value="UniProtKB-KW"/>
</dbReference>
<comment type="similarity">
    <text evidence="3">Belongs to the RNase E/G family. RNase G subfamily.</text>
</comment>
<dbReference type="GO" id="GO:0016787">
    <property type="term" value="F:hydrolase activity"/>
    <property type="evidence" value="ECO:0007669"/>
    <property type="project" value="UniProtKB-KW"/>
</dbReference>
<keyword evidence="15" id="KW-0694">RNA-binding</keyword>
<evidence type="ECO:0000256" key="8">
    <source>
        <dbReference type="ARBA" id="ARBA00022694"/>
    </source>
</evidence>
<evidence type="ECO:0000256" key="1">
    <source>
        <dbReference type="ARBA" id="ARBA00001946"/>
    </source>
</evidence>
<dbReference type="Gene3D" id="3.40.1260.20">
    <property type="entry name" value="Ribonuclease E, catalytic domain"/>
    <property type="match status" value="1"/>
</dbReference>
<keyword evidence="13" id="KW-0378">Hydrolase</keyword>
<dbReference type="GO" id="GO:0000049">
    <property type="term" value="F:tRNA binding"/>
    <property type="evidence" value="ECO:0007669"/>
    <property type="project" value="UniProtKB-KW"/>
</dbReference>
<feature type="domain" description="TRAM" evidence="17">
    <location>
        <begin position="499"/>
        <end position="561"/>
    </location>
</feature>
<dbReference type="PROSITE" id="PS50926">
    <property type="entry name" value="TRAM"/>
    <property type="match status" value="1"/>
</dbReference>
<dbReference type="PANTHER" id="PTHR30001:SF0">
    <property type="entry name" value="RIBONUCLEASE G"/>
    <property type="match status" value="1"/>
</dbReference>
<feature type="domain" description="S1 motif" evidence="16">
    <location>
        <begin position="39"/>
        <end position="127"/>
    </location>
</feature>
<dbReference type="GO" id="GO:0004519">
    <property type="term" value="F:endonuclease activity"/>
    <property type="evidence" value="ECO:0007669"/>
    <property type="project" value="UniProtKB-KW"/>
</dbReference>
<accession>A0A0L6W1Z1</accession>
<dbReference type="Pfam" id="PF01938">
    <property type="entry name" value="TRAM"/>
    <property type="match status" value="1"/>
</dbReference>
<evidence type="ECO:0000256" key="12">
    <source>
        <dbReference type="ARBA" id="ARBA00022759"/>
    </source>
</evidence>
<evidence type="ECO:0000256" key="14">
    <source>
        <dbReference type="ARBA" id="ARBA00022842"/>
    </source>
</evidence>
<dbReference type="InterPro" id="IPR002792">
    <property type="entry name" value="TRAM_dom"/>
</dbReference>
<reference evidence="19" key="1">
    <citation type="submission" date="2015-07" db="EMBL/GenBank/DDBJ databases">
        <title>Complete Genome of Thermincola ferriacetica strain Z-0001T.</title>
        <authorList>
            <person name="Lusk B."/>
            <person name="Badalamenti J.P."/>
            <person name="Parameswaran P."/>
            <person name="Bond D.R."/>
            <person name="Torres C.I."/>
        </authorList>
    </citation>
    <scope>NUCLEOTIDE SEQUENCE [LARGE SCALE GENOMIC DNA]</scope>
    <source>
        <strain evidence="19">Z-0001</strain>
    </source>
</reference>
<dbReference type="InterPro" id="IPR004659">
    <property type="entry name" value="RNase_E/G"/>
</dbReference>
<evidence type="ECO:0000259" key="16">
    <source>
        <dbReference type="PROSITE" id="PS50126"/>
    </source>
</evidence>
<evidence type="ECO:0000256" key="3">
    <source>
        <dbReference type="ARBA" id="ARBA00005663"/>
    </source>
</evidence>
<dbReference type="PANTHER" id="PTHR30001">
    <property type="entry name" value="RIBONUCLEASE"/>
    <property type="match status" value="1"/>
</dbReference>
<dbReference type="Pfam" id="PF20833">
    <property type="entry name" value="RNase_E_G_Thio"/>
    <property type="match status" value="1"/>
</dbReference>
<keyword evidence="12" id="KW-0255">Endonuclease</keyword>
<evidence type="ECO:0000313" key="19">
    <source>
        <dbReference type="Proteomes" id="UP000037175"/>
    </source>
</evidence>
<dbReference type="InterPro" id="IPR019307">
    <property type="entry name" value="RNA-bd_AU-1/RNase_E/G"/>
</dbReference>
<keyword evidence="9" id="KW-0540">Nuclease</keyword>
<organism evidence="18 19">
    <name type="scientific">Thermincola ferriacetica</name>
    <dbReference type="NCBI Taxonomy" id="281456"/>
    <lineage>
        <taxon>Bacteria</taxon>
        <taxon>Bacillati</taxon>
        <taxon>Bacillota</taxon>
        <taxon>Clostridia</taxon>
        <taxon>Eubacteriales</taxon>
        <taxon>Thermincolaceae</taxon>
        <taxon>Thermincola</taxon>
    </lineage>
</organism>
<name>A0A0L6W1Z1_9FIRM</name>
<keyword evidence="14" id="KW-0460">Magnesium</keyword>
<keyword evidence="7" id="KW-0820">tRNA-binding</keyword>
<evidence type="ECO:0000256" key="11">
    <source>
        <dbReference type="ARBA" id="ARBA00022730"/>
    </source>
</evidence>
<dbReference type="GO" id="GO:0005737">
    <property type="term" value="C:cytoplasm"/>
    <property type="evidence" value="ECO:0007669"/>
    <property type="project" value="UniProtKB-SubCell"/>
</dbReference>
<dbReference type="InterPro" id="IPR012340">
    <property type="entry name" value="NA-bd_OB-fold"/>
</dbReference>
<evidence type="ECO:0000256" key="15">
    <source>
        <dbReference type="ARBA" id="ARBA00022884"/>
    </source>
</evidence>
<comment type="cofactor">
    <cofactor evidence="1">
        <name>Mg(2+)</name>
        <dbReference type="ChEBI" id="CHEBI:18420"/>
    </cofactor>
</comment>
<evidence type="ECO:0000259" key="17">
    <source>
        <dbReference type="PROSITE" id="PS50926"/>
    </source>
</evidence>
<evidence type="ECO:0000256" key="9">
    <source>
        <dbReference type="ARBA" id="ARBA00022722"/>
    </source>
</evidence>
<evidence type="ECO:0000256" key="4">
    <source>
        <dbReference type="ARBA" id="ARBA00017719"/>
    </source>
</evidence>
<evidence type="ECO:0000256" key="10">
    <source>
        <dbReference type="ARBA" id="ARBA00022723"/>
    </source>
</evidence>
<protein>
    <recommendedName>
        <fullName evidence="4">Ribonuclease G</fullName>
    </recommendedName>
</protein>
<dbReference type="PROSITE" id="PS50126">
    <property type="entry name" value="S1"/>
    <property type="match status" value="1"/>
</dbReference>
<gene>
    <name evidence="18" type="ORF">Tfer_1800</name>
</gene>
<dbReference type="GO" id="GO:0006364">
    <property type="term" value="P:rRNA processing"/>
    <property type="evidence" value="ECO:0007669"/>
    <property type="project" value="UniProtKB-KW"/>
</dbReference>
<dbReference type="Proteomes" id="UP000037175">
    <property type="component" value="Unassembled WGS sequence"/>
</dbReference>
<dbReference type="GO" id="GO:0004540">
    <property type="term" value="F:RNA nuclease activity"/>
    <property type="evidence" value="ECO:0007669"/>
    <property type="project" value="InterPro"/>
</dbReference>
<dbReference type="InterPro" id="IPR003029">
    <property type="entry name" value="S1_domain"/>
</dbReference>
<evidence type="ECO:0000256" key="6">
    <source>
        <dbReference type="ARBA" id="ARBA00022552"/>
    </source>
</evidence>
<keyword evidence="19" id="KW-1185">Reference proteome</keyword>
<dbReference type="Gene3D" id="2.40.50.140">
    <property type="entry name" value="Nucleic acid-binding proteins"/>
    <property type="match status" value="2"/>
</dbReference>
<evidence type="ECO:0000313" key="18">
    <source>
        <dbReference type="EMBL" id="KNZ69555.1"/>
    </source>
</evidence>
<keyword evidence="11" id="KW-0699">rRNA-binding</keyword>
<proteinExistence type="inferred from homology"/>
<dbReference type="PATRIC" id="fig|281456.6.peg.1895"/>
<evidence type="ECO:0000256" key="2">
    <source>
        <dbReference type="ARBA" id="ARBA00004496"/>
    </source>
</evidence>
<dbReference type="SMART" id="SM00316">
    <property type="entry name" value="S1"/>
    <property type="match status" value="1"/>
</dbReference>
<comment type="subcellular location">
    <subcellularLocation>
        <location evidence="2">Cytoplasm</location>
    </subcellularLocation>
</comment>
<dbReference type="RefSeq" id="WP_052218059.1">
    <property type="nucleotide sequence ID" value="NZ_LGTE01000011.1"/>
</dbReference>
<dbReference type="GO" id="GO:0019843">
    <property type="term" value="F:rRNA binding"/>
    <property type="evidence" value="ECO:0007669"/>
    <property type="project" value="UniProtKB-KW"/>
</dbReference>
<dbReference type="AlphaFoldDB" id="A0A0L6W1Z1"/>
<dbReference type="NCBIfam" id="TIGR00757">
    <property type="entry name" value="RNaseEG"/>
    <property type="match status" value="1"/>
</dbReference>
<evidence type="ECO:0000256" key="7">
    <source>
        <dbReference type="ARBA" id="ARBA00022555"/>
    </source>
</evidence>
<sequence>MLKEILVNVREEETRVAVLEDKVVVEIYIERSLNQRLVGNIYKGKVENVLPGMQAAFVDIGLEKNAFLFVEDAVPPRTTTDEEAKSNYHVNITDVLKEGQEILVQIAKEPIGTKGARVTTHITLPGRYLVLMPTVDYIGISRRIENESERERLKALAEKVKPANMGLIVRTIAEGMDEEELVQDVTVLTKLWKKIQNRSCHGPVPNLIHKDLELVQRILRDIFTEDIDNLVIDSRYEYEKVLELMELTTPQLKSRVSLYEQDNLFEKFGVDEEIEKILKPRVWLKCGGYIVIDQTEALTAIDVNTGKYVGSTNLADTVLKTNLDAAVEIARQLRLRNIGGIIIVDFIDMPDQEHQRMVLQKLEEEVRKDKTKTNVLGLTQLGLVEMTRKKVRQGLENVLLKPCPYCDGRGKVLSEETISIRAKNEIFKLAQHTSAEAILVEVHPSVASLLIGSGGAQLRELEAKTKKSILIRGCEHYHQEVINIRALYSQSEIEAIGVPVRPGQILEVRIEEPHASNVYDGIGRVNGFIVDVEGASALIGETVPVEITKVYRTYCKARVVDLHK</sequence>
<evidence type="ECO:0000256" key="5">
    <source>
        <dbReference type="ARBA" id="ARBA00022490"/>
    </source>
</evidence>
<keyword evidence="8" id="KW-0819">tRNA processing</keyword>
<dbReference type="CDD" id="cd04453">
    <property type="entry name" value="S1_RNase_E"/>
    <property type="match status" value="1"/>
</dbReference>
<dbReference type="GO" id="GO:0008033">
    <property type="term" value="P:tRNA processing"/>
    <property type="evidence" value="ECO:0007669"/>
    <property type="project" value="UniProtKB-KW"/>
</dbReference>
<evidence type="ECO:0000256" key="13">
    <source>
        <dbReference type="ARBA" id="ARBA00022801"/>
    </source>
</evidence>
<dbReference type="InterPro" id="IPR048583">
    <property type="entry name" value="RNase_E_G_thioredoxin-like"/>
</dbReference>